<comment type="function">
    <text evidence="5">Attaches a formyl group to the free amino group of methionyl-tRNA(fMet). The formyl group appears to play a dual role in the initiator identity of N-formylmethionyl-tRNA by promoting its recognition by IF2 and preventing the misappropriation of this tRNA by the elongation apparatus.</text>
</comment>
<evidence type="ECO:0000259" key="6">
    <source>
        <dbReference type="Pfam" id="PF00551"/>
    </source>
</evidence>
<dbReference type="InterPro" id="IPR002376">
    <property type="entry name" value="Formyl_transf_N"/>
</dbReference>
<dbReference type="InterPro" id="IPR036477">
    <property type="entry name" value="Formyl_transf_N_sf"/>
</dbReference>
<sequence length="316" mass="34341">MKIVFAGTPEFASTALNALVRAGHQIGLVLTQPDRPSGRGMKLQASAVKKLAVSEGIPVEQPVSLRLDGRHGEEAKKVYERIARIEPDVMVVVAYGLILPKVFLELPKYGCLNIHASLLPRWRGAAPIQRAIEAGDEKTGVSIMQMEEGLDTGPVLLKETVAIEKDDNASRLHDKLADLGSRLILSALNQLAENSARFTVQDEDAAIYAAKIRKEEATVNFTFSATEIVNKIRAFDPFPGCIAKYRNIPIKIWKAENAGSYPGTKAGQIVSVNESGIVVGCVEDSVRILELQKPGGKRLSAAEFIKGFSFENGCFE</sequence>
<dbReference type="GO" id="GO:0004479">
    <property type="term" value="F:methionyl-tRNA formyltransferase activity"/>
    <property type="evidence" value="ECO:0007669"/>
    <property type="project" value="UniProtKB-UniRule"/>
</dbReference>
<dbReference type="GO" id="GO:0005829">
    <property type="term" value="C:cytosol"/>
    <property type="evidence" value="ECO:0007669"/>
    <property type="project" value="TreeGrafter"/>
</dbReference>
<feature type="domain" description="Formyl transferase N-terminal" evidence="6">
    <location>
        <begin position="1"/>
        <end position="188"/>
    </location>
</feature>
<organism evidence="8 9">
    <name type="scientific">Oxalobacter paraformigenes</name>
    <dbReference type="NCBI Taxonomy" id="556268"/>
    <lineage>
        <taxon>Bacteria</taxon>
        <taxon>Pseudomonadati</taxon>
        <taxon>Pseudomonadota</taxon>
        <taxon>Betaproteobacteria</taxon>
        <taxon>Burkholderiales</taxon>
        <taxon>Oxalobacteraceae</taxon>
        <taxon>Oxalobacter</taxon>
    </lineage>
</organism>
<dbReference type="PANTHER" id="PTHR11138">
    <property type="entry name" value="METHIONYL-TRNA FORMYLTRANSFERASE"/>
    <property type="match status" value="1"/>
</dbReference>
<dbReference type="InterPro" id="IPR011034">
    <property type="entry name" value="Formyl_transferase-like_C_sf"/>
</dbReference>
<dbReference type="Pfam" id="PF02911">
    <property type="entry name" value="Formyl_trans_C"/>
    <property type="match status" value="1"/>
</dbReference>
<keyword evidence="3 5" id="KW-0808">Transferase</keyword>
<gene>
    <name evidence="5" type="primary">fmt</name>
    <name evidence="8" type="ORF">OFAG_01562</name>
</gene>
<feature type="domain" description="Formyl transferase C-terminal" evidence="7">
    <location>
        <begin position="211"/>
        <end position="308"/>
    </location>
</feature>
<dbReference type="EMBL" id="ACDP02000002">
    <property type="protein sequence ID" value="EEO28409.1"/>
    <property type="molecule type" value="Genomic_DNA"/>
</dbReference>
<dbReference type="InterPro" id="IPR001555">
    <property type="entry name" value="GART_AS"/>
</dbReference>
<dbReference type="InterPro" id="IPR041711">
    <property type="entry name" value="Met-tRNA-FMT_N"/>
</dbReference>
<dbReference type="HAMAP" id="MF_00182">
    <property type="entry name" value="Formyl_trans"/>
    <property type="match status" value="1"/>
</dbReference>
<dbReference type="FunFam" id="3.40.50.12230:FF:000001">
    <property type="entry name" value="Methionyl-tRNA formyltransferase"/>
    <property type="match status" value="1"/>
</dbReference>
<evidence type="ECO:0000256" key="3">
    <source>
        <dbReference type="ARBA" id="ARBA00022679"/>
    </source>
</evidence>
<evidence type="ECO:0000256" key="1">
    <source>
        <dbReference type="ARBA" id="ARBA00010699"/>
    </source>
</evidence>
<comment type="catalytic activity">
    <reaction evidence="5">
        <text>L-methionyl-tRNA(fMet) + (6R)-10-formyltetrahydrofolate = N-formyl-L-methionyl-tRNA(fMet) + (6S)-5,6,7,8-tetrahydrofolate + H(+)</text>
        <dbReference type="Rhea" id="RHEA:24380"/>
        <dbReference type="Rhea" id="RHEA-COMP:9952"/>
        <dbReference type="Rhea" id="RHEA-COMP:9953"/>
        <dbReference type="ChEBI" id="CHEBI:15378"/>
        <dbReference type="ChEBI" id="CHEBI:57453"/>
        <dbReference type="ChEBI" id="CHEBI:78530"/>
        <dbReference type="ChEBI" id="CHEBI:78844"/>
        <dbReference type="ChEBI" id="CHEBI:195366"/>
        <dbReference type="EC" id="2.1.2.9"/>
    </reaction>
</comment>
<dbReference type="NCBIfam" id="TIGR00460">
    <property type="entry name" value="fmt"/>
    <property type="match status" value="1"/>
</dbReference>
<evidence type="ECO:0000313" key="8">
    <source>
        <dbReference type="EMBL" id="EEO28409.1"/>
    </source>
</evidence>
<dbReference type="eggNOG" id="COG0223">
    <property type="taxonomic scope" value="Bacteria"/>
</dbReference>
<proteinExistence type="inferred from homology"/>
<keyword evidence="9" id="KW-1185">Reference proteome</keyword>
<dbReference type="SUPFAM" id="SSF53328">
    <property type="entry name" value="Formyltransferase"/>
    <property type="match status" value="1"/>
</dbReference>
<dbReference type="PROSITE" id="PS00373">
    <property type="entry name" value="GART"/>
    <property type="match status" value="1"/>
</dbReference>
<evidence type="ECO:0000313" key="9">
    <source>
        <dbReference type="Proteomes" id="UP000003973"/>
    </source>
</evidence>
<dbReference type="CDD" id="cd08646">
    <property type="entry name" value="FMT_core_Met-tRNA-FMT_N"/>
    <property type="match status" value="1"/>
</dbReference>
<dbReference type="InterPro" id="IPR005793">
    <property type="entry name" value="Formyl_trans_C"/>
</dbReference>
<dbReference type="AlphaFoldDB" id="C3X5C3"/>
<dbReference type="SUPFAM" id="SSF50486">
    <property type="entry name" value="FMT C-terminal domain-like"/>
    <property type="match status" value="1"/>
</dbReference>
<dbReference type="HOGENOM" id="CLU_033347_1_2_4"/>
<dbReference type="InterPro" id="IPR005794">
    <property type="entry name" value="Fmt"/>
</dbReference>
<comment type="caution">
    <text evidence="8">The sequence shown here is derived from an EMBL/GenBank/DDBJ whole genome shotgun (WGS) entry which is preliminary data.</text>
</comment>
<evidence type="ECO:0000256" key="2">
    <source>
        <dbReference type="ARBA" id="ARBA00012261"/>
    </source>
</evidence>
<dbReference type="Gene3D" id="3.40.50.12230">
    <property type="match status" value="1"/>
</dbReference>
<name>C3X5C3_9BURK</name>
<protein>
    <recommendedName>
        <fullName evidence="2 5">Methionyl-tRNA formyltransferase</fullName>
        <ecNumber evidence="2 5">2.1.2.9</ecNumber>
    </recommendedName>
</protein>
<evidence type="ECO:0000256" key="5">
    <source>
        <dbReference type="HAMAP-Rule" id="MF_00182"/>
    </source>
</evidence>
<accession>C3X5C3</accession>
<feature type="binding site" evidence="5">
    <location>
        <begin position="117"/>
        <end position="120"/>
    </location>
    <ligand>
        <name>(6S)-5,6,7,8-tetrahydrofolate</name>
        <dbReference type="ChEBI" id="CHEBI:57453"/>
    </ligand>
</feature>
<dbReference type="Pfam" id="PF00551">
    <property type="entry name" value="Formyl_trans_N"/>
    <property type="match status" value="1"/>
</dbReference>
<keyword evidence="4 5" id="KW-0648">Protein biosynthesis</keyword>
<dbReference type="EC" id="2.1.2.9" evidence="2 5"/>
<dbReference type="CDD" id="cd08704">
    <property type="entry name" value="Met_tRNA_FMT_C"/>
    <property type="match status" value="1"/>
</dbReference>
<dbReference type="InterPro" id="IPR044135">
    <property type="entry name" value="Met-tRNA-FMT_C"/>
</dbReference>
<dbReference type="Proteomes" id="UP000003973">
    <property type="component" value="Unassembled WGS sequence"/>
</dbReference>
<dbReference type="RefSeq" id="WP_005878091.1">
    <property type="nucleotide sequence ID" value="NZ_CABMNL010000001.1"/>
</dbReference>
<dbReference type="PANTHER" id="PTHR11138:SF5">
    <property type="entry name" value="METHIONYL-TRNA FORMYLTRANSFERASE, MITOCHONDRIAL"/>
    <property type="match status" value="1"/>
</dbReference>
<evidence type="ECO:0000256" key="4">
    <source>
        <dbReference type="ARBA" id="ARBA00022917"/>
    </source>
</evidence>
<reference evidence="8" key="1">
    <citation type="submission" date="2011-10" db="EMBL/GenBank/DDBJ databases">
        <title>The Genome Sequence of Oxalobacter formigenes HOxBLS.</title>
        <authorList>
            <consortium name="The Broad Institute Genome Sequencing Platform"/>
            <person name="Earl A."/>
            <person name="Ward D."/>
            <person name="Feldgarden M."/>
            <person name="Gevers D."/>
            <person name="Allison M.J."/>
            <person name="Humphrey S."/>
            <person name="Young S.K."/>
            <person name="Zeng Q."/>
            <person name="Gargeya S."/>
            <person name="Fitzgerald M."/>
            <person name="Haas B."/>
            <person name="Abouelleil A."/>
            <person name="Alvarado L."/>
            <person name="Arachchi H.M."/>
            <person name="Berlin A."/>
            <person name="Brown A."/>
            <person name="Chapman S.B."/>
            <person name="Chen Z."/>
            <person name="Dunbar C."/>
            <person name="Freedman E."/>
            <person name="Gearin G."/>
            <person name="Goldberg J."/>
            <person name="Griggs A."/>
            <person name="Gujja S."/>
            <person name="Heiman D."/>
            <person name="Howarth C."/>
            <person name="Larson L."/>
            <person name="Lui A."/>
            <person name="MacDonald P.J.P."/>
            <person name="Montmayeur A."/>
            <person name="Murphy C."/>
            <person name="Neiman D."/>
            <person name="Pearson M."/>
            <person name="Priest M."/>
            <person name="Roberts A."/>
            <person name="Saif S."/>
            <person name="Shea T."/>
            <person name="Shenoy N."/>
            <person name="Sisk P."/>
            <person name="Stolte C."/>
            <person name="Sykes S."/>
            <person name="Wortman J."/>
            <person name="Nusbaum C."/>
            <person name="Birren B."/>
        </authorList>
    </citation>
    <scope>NUCLEOTIDE SEQUENCE [LARGE SCALE GENOMIC DNA]</scope>
    <source>
        <strain evidence="8">HOxBLS</strain>
    </source>
</reference>
<comment type="similarity">
    <text evidence="1 5">Belongs to the Fmt family.</text>
</comment>
<evidence type="ECO:0000259" key="7">
    <source>
        <dbReference type="Pfam" id="PF02911"/>
    </source>
</evidence>